<evidence type="ECO:0000256" key="1">
    <source>
        <dbReference type="ARBA" id="ARBA00022723"/>
    </source>
</evidence>
<keyword evidence="2 3" id="KW-0408">Iron</keyword>
<dbReference type="GO" id="GO:0046872">
    <property type="term" value="F:metal ion binding"/>
    <property type="evidence" value="ECO:0007669"/>
    <property type="project" value="UniProtKB-KW"/>
</dbReference>
<dbReference type="Pfam" id="PF03171">
    <property type="entry name" value="2OG-FeII_Oxy"/>
    <property type="match status" value="1"/>
</dbReference>
<feature type="domain" description="Fe2OG dioxygenase" evidence="4">
    <location>
        <begin position="69"/>
        <end position="183"/>
    </location>
</feature>
<gene>
    <name evidence="5" type="ORF">Goshw_001094</name>
</gene>
<dbReference type="InterPro" id="IPR050295">
    <property type="entry name" value="Plant_2OG-oxidoreductases"/>
</dbReference>
<protein>
    <recommendedName>
        <fullName evidence="4">Fe2OG dioxygenase domain-containing protein</fullName>
    </recommendedName>
</protein>
<dbReference type="InterPro" id="IPR044861">
    <property type="entry name" value="IPNS-like_FE2OG_OXY"/>
</dbReference>
<evidence type="ECO:0000256" key="2">
    <source>
        <dbReference type="ARBA" id="ARBA00023004"/>
    </source>
</evidence>
<comment type="caution">
    <text evidence="5">The sequence shown here is derived from an EMBL/GenBank/DDBJ whole genome shotgun (WGS) entry which is preliminary data.</text>
</comment>
<proteinExistence type="inferred from homology"/>
<evidence type="ECO:0000259" key="4">
    <source>
        <dbReference type="PROSITE" id="PS51471"/>
    </source>
</evidence>
<dbReference type="PANTHER" id="PTHR47991">
    <property type="entry name" value="OXOGLUTARATE/IRON-DEPENDENT DIOXYGENASE"/>
    <property type="match status" value="1"/>
</dbReference>
<dbReference type="SUPFAM" id="SSF51197">
    <property type="entry name" value="Clavaminate synthase-like"/>
    <property type="match status" value="1"/>
</dbReference>
<keyword evidence="3" id="KW-0560">Oxidoreductase</keyword>
<evidence type="ECO:0000313" key="5">
    <source>
        <dbReference type="EMBL" id="MBA0861803.1"/>
    </source>
</evidence>
<keyword evidence="1 3" id="KW-0479">Metal-binding</keyword>
<accession>A0A7J9LSR2</accession>
<evidence type="ECO:0000313" key="6">
    <source>
        <dbReference type="Proteomes" id="UP000593576"/>
    </source>
</evidence>
<keyword evidence="6" id="KW-1185">Reference proteome</keyword>
<dbReference type="Gene3D" id="2.60.120.330">
    <property type="entry name" value="B-lactam Antibiotic, Isopenicillin N Synthase, Chain"/>
    <property type="match status" value="1"/>
</dbReference>
<dbReference type="PROSITE" id="PS51471">
    <property type="entry name" value="FE2OG_OXY"/>
    <property type="match status" value="1"/>
</dbReference>
<organism evidence="5 6">
    <name type="scientific">Gossypium schwendimanii</name>
    <name type="common">Cotton</name>
    <dbReference type="NCBI Taxonomy" id="34291"/>
    <lineage>
        <taxon>Eukaryota</taxon>
        <taxon>Viridiplantae</taxon>
        <taxon>Streptophyta</taxon>
        <taxon>Embryophyta</taxon>
        <taxon>Tracheophyta</taxon>
        <taxon>Spermatophyta</taxon>
        <taxon>Magnoliopsida</taxon>
        <taxon>eudicotyledons</taxon>
        <taxon>Gunneridae</taxon>
        <taxon>Pentapetalae</taxon>
        <taxon>rosids</taxon>
        <taxon>malvids</taxon>
        <taxon>Malvales</taxon>
        <taxon>Malvaceae</taxon>
        <taxon>Malvoideae</taxon>
        <taxon>Gossypium</taxon>
    </lineage>
</organism>
<dbReference type="OrthoDB" id="994187at2759"/>
<dbReference type="EMBL" id="JABFAF010000008">
    <property type="protein sequence ID" value="MBA0861803.1"/>
    <property type="molecule type" value="Genomic_DNA"/>
</dbReference>
<dbReference type="InterPro" id="IPR027443">
    <property type="entry name" value="IPNS-like_sf"/>
</dbReference>
<dbReference type="GO" id="GO:0016491">
    <property type="term" value="F:oxidoreductase activity"/>
    <property type="evidence" value="ECO:0007669"/>
    <property type="project" value="UniProtKB-KW"/>
</dbReference>
<evidence type="ECO:0000256" key="3">
    <source>
        <dbReference type="RuleBase" id="RU003682"/>
    </source>
</evidence>
<dbReference type="AlphaFoldDB" id="A0A7J9LSR2"/>
<dbReference type="Proteomes" id="UP000593576">
    <property type="component" value="Unassembled WGS sequence"/>
</dbReference>
<dbReference type="InterPro" id="IPR005123">
    <property type="entry name" value="Oxoglu/Fe-dep_dioxygenase_dom"/>
</dbReference>
<name>A0A7J9LSR2_GOSSC</name>
<comment type="similarity">
    <text evidence="3">Belongs to the iron/ascorbate-dependent oxidoreductase family.</text>
</comment>
<reference evidence="5 6" key="1">
    <citation type="journal article" date="2019" name="Genome Biol. Evol.">
        <title>Insights into the evolution of the New World diploid cottons (Gossypium, subgenus Houzingenia) based on genome sequencing.</title>
        <authorList>
            <person name="Grover C.E."/>
            <person name="Arick M.A. 2nd"/>
            <person name="Thrash A."/>
            <person name="Conover J.L."/>
            <person name="Sanders W.S."/>
            <person name="Peterson D.G."/>
            <person name="Frelichowski J.E."/>
            <person name="Scheffler J.A."/>
            <person name="Scheffler B.E."/>
            <person name="Wendel J.F."/>
        </authorList>
    </citation>
    <scope>NUCLEOTIDE SEQUENCE [LARGE SCALE GENOMIC DNA]</scope>
    <source>
        <strain evidence="5">1</strain>
        <tissue evidence="5">Leaf</tissue>
    </source>
</reference>
<sequence>MGKIADKQGIWYITILCCEVVIHAMTNSSHKDASLFEVTSSNKAASSSKCELSRVLANPKMKCEQDLHMLELMFSLNLVLFAYLCSDLSVQKTPTHSDSTGLTLLLQVNEVEGLQIKRNEKWVPIKPIPSAFIINIGDMVECPVIEKMLYMHIMSNGEYKSLEHRAVVNPEKERLSIAALHYGNKNAQIGPLPDLLKTNKALYKTIPAEEFLNLKLSSKLDGKHLLNQMKI</sequence>